<keyword evidence="2" id="KW-0808">Transferase</keyword>
<gene>
    <name evidence="2" type="ORF">F5X71_07110</name>
</gene>
<name>A0A6G9XMI5_NOCBR</name>
<dbReference type="AlphaFoldDB" id="A0A6G9XMI5"/>
<dbReference type="InterPro" id="IPR016181">
    <property type="entry name" value="Acyl_CoA_acyltransferase"/>
</dbReference>
<dbReference type="Proteomes" id="UP000501705">
    <property type="component" value="Chromosome"/>
</dbReference>
<reference evidence="2 3" key="1">
    <citation type="journal article" date="2019" name="ACS Chem. Biol.">
        <title>Identification and Mobilization of a Cryptic Antibiotic Biosynthesis Gene Locus from a Human-Pathogenic Nocardia Isolate.</title>
        <authorList>
            <person name="Herisse M."/>
            <person name="Ishida K."/>
            <person name="Porter J.L."/>
            <person name="Howden B."/>
            <person name="Hertweck C."/>
            <person name="Stinear T.P."/>
            <person name="Pidot S.J."/>
        </authorList>
    </citation>
    <scope>NUCLEOTIDE SEQUENCE [LARGE SCALE GENOMIC DNA]</scope>
    <source>
        <strain evidence="2 3">AUSMDU00024985</strain>
    </source>
</reference>
<protein>
    <submittedName>
        <fullName evidence="2">GNAT family N-acetyltransferase</fullName>
    </submittedName>
</protein>
<proteinExistence type="predicted"/>
<dbReference type="InterPro" id="IPR000182">
    <property type="entry name" value="GNAT_dom"/>
</dbReference>
<evidence type="ECO:0000313" key="3">
    <source>
        <dbReference type="Proteomes" id="UP000501705"/>
    </source>
</evidence>
<dbReference type="Gene3D" id="3.40.630.30">
    <property type="match status" value="1"/>
</dbReference>
<accession>A0A6G9XMI5</accession>
<dbReference type="CDD" id="cd04301">
    <property type="entry name" value="NAT_SF"/>
    <property type="match status" value="1"/>
</dbReference>
<sequence length="291" mass="31670">MDAVEVRLMRTGDVPGAELASGIGFLEVDRNYRRINEPEPEPRTEAAAKKWSDRLHYFLATDPAGCWVATRDDEVVGLAVAQNREQLWFLASYVVLPSAQGTGIGKRLMDAVLAHAGARPAMISSSMHPGATRRYRLAGFSMHPQMRMVGTVERSALPAVTGLAEGTAADFDWMDRLDRQVRGVGHGTDHGYLLGEDNRLVVSRAEPGYVYLDQQGNTKLLAATNQDVARKLLWEALATAPGAIVVNSITAANQWAIDAGLTARLDLHQEGYLALRGMTEPSPYLISGAFL</sequence>
<dbReference type="SUPFAM" id="SSF55729">
    <property type="entry name" value="Acyl-CoA N-acyltransferases (Nat)"/>
    <property type="match status" value="1"/>
</dbReference>
<dbReference type="GO" id="GO:0016747">
    <property type="term" value="F:acyltransferase activity, transferring groups other than amino-acyl groups"/>
    <property type="evidence" value="ECO:0007669"/>
    <property type="project" value="InterPro"/>
</dbReference>
<dbReference type="EMBL" id="CP046171">
    <property type="protein sequence ID" value="QIS02118.1"/>
    <property type="molecule type" value="Genomic_DNA"/>
</dbReference>
<evidence type="ECO:0000259" key="1">
    <source>
        <dbReference type="PROSITE" id="PS51186"/>
    </source>
</evidence>
<evidence type="ECO:0000313" key="2">
    <source>
        <dbReference type="EMBL" id="QIS02118.1"/>
    </source>
</evidence>
<dbReference type="RefSeq" id="WP_167461221.1">
    <property type="nucleotide sequence ID" value="NZ_CP046171.1"/>
</dbReference>
<feature type="domain" description="N-acetyltransferase" evidence="1">
    <location>
        <begin position="23"/>
        <end position="158"/>
    </location>
</feature>
<dbReference type="PROSITE" id="PS51186">
    <property type="entry name" value="GNAT"/>
    <property type="match status" value="1"/>
</dbReference>
<dbReference type="Pfam" id="PF00583">
    <property type="entry name" value="Acetyltransf_1"/>
    <property type="match status" value="1"/>
</dbReference>
<organism evidence="2 3">
    <name type="scientific">Nocardia brasiliensis</name>
    <dbReference type="NCBI Taxonomy" id="37326"/>
    <lineage>
        <taxon>Bacteria</taxon>
        <taxon>Bacillati</taxon>
        <taxon>Actinomycetota</taxon>
        <taxon>Actinomycetes</taxon>
        <taxon>Mycobacteriales</taxon>
        <taxon>Nocardiaceae</taxon>
        <taxon>Nocardia</taxon>
    </lineage>
</organism>